<dbReference type="GO" id="GO:0003917">
    <property type="term" value="F:DNA topoisomerase type I (single strand cut, ATP-independent) activity"/>
    <property type="evidence" value="ECO:0007669"/>
    <property type="project" value="UniProtKB-EC"/>
</dbReference>
<evidence type="ECO:0000313" key="16">
    <source>
        <dbReference type="Proteomes" id="UP001519342"/>
    </source>
</evidence>
<organism evidence="15 16">
    <name type="scientific">Sedimentibacter acidaminivorans</name>
    <dbReference type="NCBI Taxonomy" id="913099"/>
    <lineage>
        <taxon>Bacteria</taxon>
        <taxon>Bacillati</taxon>
        <taxon>Bacillota</taxon>
        <taxon>Tissierellia</taxon>
        <taxon>Sedimentibacter</taxon>
    </lineage>
</organism>
<dbReference type="InterPro" id="IPR034144">
    <property type="entry name" value="TOPRIM_TopoIII"/>
</dbReference>
<dbReference type="SMART" id="SM00493">
    <property type="entry name" value="TOPRIM"/>
    <property type="match status" value="1"/>
</dbReference>
<evidence type="ECO:0000256" key="11">
    <source>
        <dbReference type="ARBA" id="ARBA00032235"/>
    </source>
</evidence>
<dbReference type="EC" id="5.6.2.1" evidence="3"/>
<gene>
    <name evidence="15" type="ORF">J2Z76_002640</name>
</gene>
<dbReference type="NCBIfam" id="TIGR01056">
    <property type="entry name" value="topB"/>
    <property type="match status" value="1"/>
</dbReference>
<dbReference type="SMART" id="SM00436">
    <property type="entry name" value="TOP1Bc"/>
    <property type="match status" value="1"/>
</dbReference>
<dbReference type="NCBIfam" id="NF005829">
    <property type="entry name" value="PRK07726.1"/>
    <property type="match status" value="1"/>
</dbReference>
<name>A0ABS4GGE3_9FIRM</name>
<dbReference type="Gene3D" id="2.70.20.10">
    <property type="entry name" value="Topoisomerase I, domain 3"/>
    <property type="match status" value="1"/>
</dbReference>
<dbReference type="PROSITE" id="PS52039">
    <property type="entry name" value="TOPO_IA_2"/>
    <property type="match status" value="1"/>
</dbReference>
<evidence type="ECO:0000256" key="4">
    <source>
        <dbReference type="ARBA" id="ARBA00022723"/>
    </source>
</evidence>
<dbReference type="Pfam" id="PF01131">
    <property type="entry name" value="Topoisom_bac"/>
    <property type="match status" value="1"/>
</dbReference>
<dbReference type="InterPro" id="IPR005738">
    <property type="entry name" value="TopoIII"/>
</dbReference>
<dbReference type="PANTHER" id="PTHR11390:SF21">
    <property type="entry name" value="DNA TOPOISOMERASE 3-ALPHA"/>
    <property type="match status" value="1"/>
</dbReference>
<keyword evidence="6" id="KW-0799">Topoisomerase</keyword>
<sequence length="717" mass="82984">MKLIITEKPSVAKDIARVLKVKGSRDGYIEGKECIITWCVGHLIQLSYPEEYNIKYKTWNMNDLPIFPRKFKYTVNPSTTKQYEIVKRLMLDENISEIICATDAGREGQLIFGYVYVTSGCDKPVKRLWISSMTDEAILEGFNNLKDNKEFFSLFQSAKARSEADWLVGINATRLFTVKYNQMLTIGRVQTPTLSLIVSRQKEIDNFVSEPFYEVEADCDMFSATWFNKDGTRFKNIEDAEKIKEKCENKEGLITKIKTKRATVERPLLYDLTELQRDGNKRYGYTAEQTLEAAQNLYEKYKLTTYPRTDSRYLTKDMKIKLSDLLLNIKHGWEGSAYCVDKVISQKINADKRVIDDKKVTDHHAIIVTPNIRNVSNIKLPEREKNILRLVVARFISTLDRKQEYDQTDIELKVENEKFKARGKKIVIPGWKEVEDIILGKVKEDTDDKEITINIKVNDKITPKEIKILTKKTSPPKSYNEATLLTAMETAGKQIEDEKLKEEMKSIGLGTPATRAGIIEKLISVGYIKRNKKNLVPTENGIQLIEIVHDKLKKPDLTGEWESQLSKIANKEVSSRDFIYEIRKYVYEIVKEGKTSTLKNVSFMNTNKSRNKEVIGICPRCGREVYENKKSFYCSGYKNYPACKFSIWKEDRTFRERGIVLKKQDAKNLLLEKHTCIKDLKDSEGKKYDLELFLHDTGQYVNYRFKEIGNINKTTSI</sequence>
<reference evidence="15 16" key="1">
    <citation type="submission" date="2021-03" db="EMBL/GenBank/DDBJ databases">
        <title>Genomic Encyclopedia of Type Strains, Phase IV (KMG-IV): sequencing the most valuable type-strain genomes for metagenomic binning, comparative biology and taxonomic classification.</title>
        <authorList>
            <person name="Goeker M."/>
        </authorList>
    </citation>
    <scope>NUCLEOTIDE SEQUENCE [LARGE SCALE GENOMIC DNA]</scope>
    <source>
        <strain evidence="15 16">DSM 24004</strain>
    </source>
</reference>
<dbReference type="InterPro" id="IPR013825">
    <property type="entry name" value="Topo_IA_cen_sub2"/>
</dbReference>
<dbReference type="EMBL" id="JAGGKS010000008">
    <property type="protein sequence ID" value="MBP1926770.1"/>
    <property type="molecule type" value="Genomic_DNA"/>
</dbReference>
<evidence type="ECO:0000256" key="7">
    <source>
        <dbReference type="ARBA" id="ARBA00023125"/>
    </source>
</evidence>
<evidence type="ECO:0000259" key="13">
    <source>
        <dbReference type="PROSITE" id="PS50880"/>
    </source>
</evidence>
<evidence type="ECO:0000256" key="1">
    <source>
        <dbReference type="ARBA" id="ARBA00000213"/>
    </source>
</evidence>
<evidence type="ECO:0000313" key="15">
    <source>
        <dbReference type="EMBL" id="MBP1926770.1"/>
    </source>
</evidence>
<dbReference type="PANTHER" id="PTHR11390">
    <property type="entry name" value="PROKARYOTIC DNA TOPOISOMERASE"/>
    <property type="match status" value="1"/>
</dbReference>
<dbReference type="Gene3D" id="1.10.290.10">
    <property type="entry name" value="Topoisomerase I, domain 4"/>
    <property type="match status" value="1"/>
</dbReference>
<dbReference type="Proteomes" id="UP001519342">
    <property type="component" value="Unassembled WGS sequence"/>
</dbReference>
<proteinExistence type="inferred from homology"/>
<dbReference type="InterPro" id="IPR003602">
    <property type="entry name" value="Topo_IA_DNA-bd_dom"/>
</dbReference>
<accession>A0ABS4GGE3</accession>
<dbReference type="InterPro" id="IPR003601">
    <property type="entry name" value="Topo_IA_2"/>
</dbReference>
<dbReference type="InterPro" id="IPR006171">
    <property type="entry name" value="TOPRIM_dom"/>
</dbReference>
<dbReference type="InterPro" id="IPR023406">
    <property type="entry name" value="Topo_IA_AS"/>
</dbReference>
<dbReference type="PROSITE" id="PS50880">
    <property type="entry name" value="TOPRIM"/>
    <property type="match status" value="1"/>
</dbReference>
<keyword evidence="7" id="KW-0238">DNA-binding</keyword>
<evidence type="ECO:0000256" key="6">
    <source>
        <dbReference type="ARBA" id="ARBA00023029"/>
    </source>
</evidence>
<evidence type="ECO:0000256" key="9">
    <source>
        <dbReference type="ARBA" id="ARBA00030003"/>
    </source>
</evidence>
<dbReference type="InterPro" id="IPR013824">
    <property type="entry name" value="Topo_IA_cen_sub1"/>
</dbReference>
<evidence type="ECO:0000256" key="2">
    <source>
        <dbReference type="ARBA" id="ARBA00009446"/>
    </source>
</evidence>
<keyword evidence="5" id="KW-0460">Magnesium</keyword>
<dbReference type="CDD" id="cd03362">
    <property type="entry name" value="TOPRIM_TopoIA_TopoIII"/>
    <property type="match status" value="1"/>
</dbReference>
<dbReference type="CDD" id="cd00186">
    <property type="entry name" value="TOP1Ac"/>
    <property type="match status" value="1"/>
</dbReference>
<dbReference type="InterPro" id="IPR000380">
    <property type="entry name" value="Topo_IA"/>
</dbReference>
<dbReference type="InterPro" id="IPR013826">
    <property type="entry name" value="Topo_IA_cen_sub3"/>
</dbReference>
<comment type="caution">
    <text evidence="15">The sequence shown here is derived from an EMBL/GenBank/DDBJ whole genome shotgun (WGS) entry which is preliminary data.</text>
</comment>
<evidence type="ECO:0000256" key="5">
    <source>
        <dbReference type="ARBA" id="ARBA00022842"/>
    </source>
</evidence>
<protein>
    <recommendedName>
        <fullName evidence="3">DNA topoisomerase</fullName>
        <ecNumber evidence="3">5.6.2.1</ecNumber>
    </recommendedName>
    <alternativeName>
        <fullName evidence="12">Omega-protein</fullName>
    </alternativeName>
    <alternativeName>
        <fullName evidence="11">Relaxing enzyme</fullName>
    </alternativeName>
    <alternativeName>
        <fullName evidence="9">Swivelase</fullName>
    </alternativeName>
    <alternativeName>
        <fullName evidence="10">Untwisting enzyme</fullName>
    </alternativeName>
</protein>
<dbReference type="InterPro" id="IPR013497">
    <property type="entry name" value="Topo_IA_cen"/>
</dbReference>
<evidence type="ECO:0000256" key="3">
    <source>
        <dbReference type="ARBA" id="ARBA00012891"/>
    </source>
</evidence>
<feature type="domain" description="Topo IA-type catalytic" evidence="14">
    <location>
        <begin position="151"/>
        <end position="590"/>
    </location>
</feature>
<dbReference type="PROSITE" id="PS00396">
    <property type="entry name" value="TOPO_IA_1"/>
    <property type="match status" value="1"/>
</dbReference>
<evidence type="ECO:0000256" key="12">
    <source>
        <dbReference type="ARBA" id="ARBA00032877"/>
    </source>
</evidence>
<dbReference type="SUPFAM" id="SSF56712">
    <property type="entry name" value="Prokaryotic type I DNA topoisomerase"/>
    <property type="match status" value="1"/>
</dbReference>
<evidence type="ECO:0000256" key="8">
    <source>
        <dbReference type="ARBA" id="ARBA00023235"/>
    </source>
</evidence>
<dbReference type="Gene3D" id="1.10.460.10">
    <property type="entry name" value="Topoisomerase I, domain 2"/>
    <property type="match status" value="1"/>
</dbReference>
<keyword evidence="4" id="KW-0479">Metal-binding</keyword>
<dbReference type="RefSeq" id="WP_209512496.1">
    <property type="nucleotide sequence ID" value="NZ_JAGGKS010000008.1"/>
</dbReference>
<dbReference type="Gene3D" id="3.40.50.140">
    <property type="match status" value="1"/>
</dbReference>
<dbReference type="PRINTS" id="PR00417">
    <property type="entry name" value="PRTPISMRASEI"/>
</dbReference>
<comment type="catalytic activity">
    <reaction evidence="1">
        <text>ATP-independent breakage of single-stranded DNA, followed by passage and rejoining.</text>
        <dbReference type="EC" id="5.6.2.1"/>
    </reaction>
</comment>
<dbReference type="SMART" id="SM00437">
    <property type="entry name" value="TOP1Ac"/>
    <property type="match status" value="1"/>
</dbReference>
<feature type="domain" description="Toprim" evidence="13">
    <location>
        <begin position="1"/>
        <end position="134"/>
    </location>
</feature>
<keyword evidence="8 15" id="KW-0413">Isomerase</keyword>
<evidence type="ECO:0000256" key="10">
    <source>
        <dbReference type="ARBA" id="ARBA00031985"/>
    </source>
</evidence>
<comment type="similarity">
    <text evidence="2">Belongs to the type IA topoisomerase family.</text>
</comment>
<keyword evidence="16" id="KW-1185">Reference proteome</keyword>
<evidence type="ECO:0000259" key="14">
    <source>
        <dbReference type="PROSITE" id="PS52039"/>
    </source>
</evidence>
<dbReference type="InterPro" id="IPR023405">
    <property type="entry name" value="Topo_IA_core_domain"/>
</dbReference>
<dbReference type="Pfam" id="PF01751">
    <property type="entry name" value="Toprim"/>
    <property type="match status" value="1"/>
</dbReference>